<keyword evidence="4 9" id="KW-0460">Magnesium</keyword>
<feature type="transmembrane region" description="Helical" evidence="9">
    <location>
        <begin position="109"/>
        <end position="131"/>
    </location>
</feature>
<dbReference type="GO" id="GO:0009678">
    <property type="term" value="F:diphosphate hydrolysis-driven proton transmembrane transporter activity"/>
    <property type="evidence" value="ECO:0007669"/>
    <property type="project" value="UniProtKB-UniRule"/>
</dbReference>
<dbReference type="EC" id="7.1.3.1" evidence="9"/>
<proteinExistence type="inferred from homology"/>
<comment type="subunit">
    <text evidence="9">Homodimer.</text>
</comment>
<keyword evidence="7 9" id="KW-0406">Ion transport</keyword>
<feature type="transmembrane region" description="Helical" evidence="9">
    <location>
        <begin position="185"/>
        <end position="203"/>
    </location>
</feature>
<comment type="catalytic activity">
    <reaction evidence="9">
        <text>diphosphate + H2O + H(+)(in) = 2 phosphate + 2 H(+)(out)</text>
        <dbReference type="Rhea" id="RHEA:13973"/>
        <dbReference type="ChEBI" id="CHEBI:15377"/>
        <dbReference type="ChEBI" id="CHEBI:15378"/>
        <dbReference type="ChEBI" id="CHEBI:33019"/>
        <dbReference type="ChEBI" id="CHEBI:43474"/>
        <dbReference type="EC" id="7.1.3.1"/>
    </reaction>
</comment>
<feature type="transmembrane region" description="Helical" evidence="9">
    <location>
        <begin position="623"/>
        <end position="641"/>
    </location>
</feature>
<protein>
    <recommendedName>
        <fullName evidence="9">K(+)-insensitive pyrophosphate-energized proton pump</fullName>
        <ecNumber evidence="9">7.1.3.1</ecNumber>
    </recommendedName>
    <alternativeName>
        <fullName evidence="9">Membrane-bound proton-translocating pyrophosphatase</fullName>
    </alternativeName>
    <alternativeName>
        <fullName evidence="9">Pyrophosphate-energized inorganic pyrophosphatase</fullName>
        <shortName evidence="9">H(+)-PPase</shortName>
    </alternativeName>
</protein>
<dbReference type="NCBIfam" id="NF001960">
    <property type="entry name" value="PRK00733.3-5"/>
    <property type="match status" value="1"/>
</dbReference>
<feature type="region of interest" description="Disordered" evidence="10">
    <location>
        <begin position="775"/>
        <end position="803"/>
    </location>
</feature>
<evidence type="ECO:0000256" key="3">
    <source>
        <dbReference type="ARBA" id="ARBA00022692"/>
    </source>
</evidence>
<feature type="compositionally biased region" description="Basic and acidic residues" evidence="10">
    <location>
        <begin position="792"/>
        <end position="803"/>
    </location>
</feature>
<evidence type="ECO:0000256" key="8">
    <source>
        <dbReference type="ARBA" id="ARBA00023136"/>
    </source>
</evidence>
<dbReference type="RefSeq" id="WP_093620101.1">
    <property type="nucleotide sequence ID" value="NZ_BOMT01000082.1"/>
</dbReference>
<dbReference type="PANTHER" id="PTHR31998">
    <property type="entry name" value="K(+)-INSENSITIVE PYROPHOSPHATE-ENERGIZED PROTON PUMP"/>
    <property type="match status" value="1"/>
</dbReference>
<keyword evidence="9" id="KW-0375">Hydrogen ion transport</keyword>
<evidence type="ECO:0000256" key="9">
    <source>
        <dbReference type="HAMAP-Rule" id="MF_01129"/>
    </source>
</evidence>
<comment type="subcellular location">
    <subcellularLocation>
        <location evidence="9">Cell membrane</location>
        <topology evidence="9">Multi-pass membrane protein</topology>
    </subcellularLocation>
    <subcellularLocation>
        <location evidence="1">Endomembrane system</location>
        <topology evidence="1">Multi-pass membrane protein</topology>
    </subcellularLocation>
</comment>
<feature type="transmembrane region" description="Helical" evidence="9">
    <location>
        <begin position="361"/>
        <end position="385"/>
    </location>
</feature>
<dbReference type="STRING" id="35752.SAMN05421541_114139"/>
<feature type="transmembrane region" description="Helical" evidence="9">
    <location>
        <begin position="77"/>
        <end position="94"/>
    </location>
</feature>
<feature type="transmembrane region" description="Helical" evidence="9">
    <location>
        <begin position="742"/>
        <end position="761"/>
    </location>
</feature>
<feature type="transmembrane region" description="Helical" evidence="9">
    <location>
        <begin position="508"/>
        <end position="525"/>
    </location>
</feature>
<dbReference type="GO" id="GO:0005886">
    <property type="term" value="C:plasma membrane"/>
    <property type="evidence" value="ECO:0007669"/>
    <property type="project" value="UniProtKB-SubCell"/>
</dbReference>
<dbReference type="Pfam" id="PF03030">
    <property type="entry name" value="H_PPase"/>
    <property type="match status" value="1"/>
</dbReference>
<dbReference type="EMBL" id="FONV01000014">
    <property type="protein sequence ID" value="SFF59246.1"/>
    <property type="molecule type" value="Genomic_DNA"/>
</dbReference>
<evidence type="ECO:0000256" key="10">
    <source>
        <dbReference type="SAM" id="MobiDB-lite"/>
    </source>
</evidence>
<dbReference type="GO" id="GO:0004427">
    <property type="term" value="F:inorganic diphosphate phosphatase activity"/>
    <property type="evidence" value="ECO:0007669"/>
    <property type="project" value="UniProtKB-UniRule"/>
</dbReference>
<organism evidence="11 12">
    <name type="scientific">Actinoplanes philippinensis</name>
    <dbReference type="NCBI Taxonomy" id="35752"/>
    <lineage>
        <taxon>Bacteria</taxon>
        <taxon>Bacillati</taxon>
        <taxon>Actinomycetota</taxon>
        <taxon>Actinomycetes</taxon>
        <taxon>Micromonosporales</taxon>
        <taxon>Micromonosporaceae</taxon>
        <taxon>Actinoplanes</taxon>
    </lineage>
</organism>
<feature type="transmembrane region" description="Helical" evidence="9">
    <location>
        <begin position="440"/>
        <end position="463"/>
    </location>
</feature>
<evidence type="ECO:0000256" key="7">
    <source>
        <dbReference type="ARBA" id="ARBA00023065"/>
    </source>
</evidence>
<evidence type="ECO:0000313" key="11">
    <source>
        <dbReference type="EMBL" id="SFF59246.1"/>
    </source>
</evidence>
<evidence type="ECO:0000313" key="12">
    <source>
        <dbReference type="Proteomes" id="UP000199645"/>
    </source>
</evidence>
<dbReference type="PIRSF" id="PIRSF001265">
    <property type="entry name" value="H+-PPase"/>
    <property type="match status" value="1"/>
</dbReference>
<feature type="transmembrane region" description="Helical" evidence="9">
    <location>
        <begin position="557"/>
        <end position="578"/>
    </location>
</feature>
<dbReference type="NCBIfam" id="TIGR01104">
    <property type="entry name" value="V_PPase"/>
    <property type="match status" value="1"/>
</dbReference>
<evidence type="ECO:0000256" key="2">
    <source>
        <dbReference type="ARBA" id="ARBA00022448"/>
    </source>
</evidence>
<feature type="transmembrane region" description="Helical" evidence="9">
    <location>
        <begin position="647"/>
        <end position="666"/>
    </location>
</feature>
<keyword evidence="5 9" id="KW-1278">Translocase</keyword>
<comment type="caution">
    <text evidence="9">Lacks conserved residue(s) required for the propagation of feature annotation.</text>
</comment>
<dbReference type="Proteomes" id="UP000199645">
    <property type="component" value="Unassembled WGS sequence"/>
</dbReference>
<evidence type="ECO:0000256" key="6">
    <source>
        <dbReference type="ARBA" id="ARBA00022989"/>
    </source>
</evidence>
<comment type="function">
    <text evidence="9">Proton pump that utilizes the energy of pyrophosphate hydrolysis as the driving force for proton movement across the membrane. Generates a proton motive force.</text>
</comment>
<dbReference type="InterPro" id="IPR004131">
    <property type="entry name" value="PPase-energised_H-pump"/>
</dbReference>
<keyword evidence="3 9" id="KW-0812">Transmembrane</keyword>
<dbReference type="GO" id="GO:0000287">
    <property type="term" value="F:magnesium ion binding"/>
    <property type="evidence" value="ECO:0007669"/>
    <property type="project" value="UniProtKB-UniRule"/>
</dbReference>
<feature type="transmembrane region" description="Helical" evidence="9">
    <location>
        <begin position="718"/>
        <end position="736"/>
    </location>
</feature>
<comment type="cofactor">
    <cofactor evidence="9">
        <name>Mg(2+)</name>
        <dbReference type="ChEBI" id="CHEBI:18420"/>
    </cofactor>
</comment>
<name>A0A1I2K2Q7_9ACTN</name>
<gene>
    <name evidence="9" type="primary">hppA</name>
    <name evidence="11" type="ORF">SAMN05421541_114139</name>
</gene>
<feature type="transmembrane region" description="Helical" evidence="9">
    <location>
        <begin position="406"/>
        <end position="434"/>
    </location>
</feature>
<feature type="transmembrane region" description="Helical" evidence="9">
    <location>
        <begin position="280"/>
        <end position="304"/>
    </location>
</feature>
<comment type="similarity">
    <text evidence="9">Belongs to the H(+)-translocating pyrophosphatase (TC 3.A.10) family. K(+)-insensitive subfamily.</text>
</comment>
<feature type="compositionally biased region" description="Low complexity" evidence="10">
    <location>
        <begin position="775"/>
        <end position="791"/>
    </location>
</feature>
<feature type="transmembrane region" description="Helical" evidence="9">
    <location>
        <begin position="24"/>
        <end position="47"/>
    </location>
</feature>
<feature type="transmembrane region" description="Helical" evidence="9">
    <location>
        <begin position="152"/>
        <end position="179"/>
    </location>
</feature>
<dbReference type="AlphaFoldDB" id="A0A1I2K2Q7"/>
<dbReference type="HAMAP" id="MF_01129">
    <property type="entry name" value="PPase_energized_pump"/>
    <property type="match status" value="1"/>
</dbReference>
<sequence>MSGDSIDLAAEGGGVSLSGSNVTFVIVALVFALVALGFAAAFVQSVLRTARGTPKMQEIAGAVQEGASAYLFRQFKTLGIFVVIAVVLLFLLPVHETDNETWVKIGRSLFFIVGAVFSSFIGGAGMALATRANLRVAAAAGEQGGREKAMGIAFRTGGVVGFLTVGLGLFGGALVVLIFRGDAPTVLEGFGFGAALLAMFMRVGGGIFTKAADVGADLVGKVEQGIPEDDPRNAATIADNVGDNVGDCAGMAADLFESYAVTLVAALILGSAAFGQDGLIFPLIVSTIGVLIAIIGVFITRLRASDRNGLTAINRAFYISAAISAIAVAVVSFVYLPNSFAGFGDAGIDEEILNSGQNPQLVAVGAVVIGIVLAAAIQALTGYFTETNRRPVQDIGKSSQTGPATVILAGISVGLESAVYSAILLGAGVFGAFLLGGSSLTLSLFAVALAGTGLLTTVGVIVAMDTFGPISDNAQGIAEMSGDVDERGTQILTELDAVGNTTKAITKGIAIATAVLAATALFGSYTNSLASALTEAGVTNVGTEILAQLNISNPRSLVGLLIGAAVVFLFSGLAINAVSRSAGAVVMEVRRQFREFPGIMDGSQRPEYGRVVDICTRDAQRELLTPGLLAIMAPIAVGFGLGPGALAAYLAGAIGTGTLMAVFLSNSGGAWDNAKKLVEDGSYGGKGSEAHSATVIGDTVGDPFKDTAGPAINPLLKVMNLVSLLIAPAVVTWSYGSDANTPLRVGVAIVAVAIVTAAVVWSKRKPIAIGDDSASASAAGAADTARAVQDARTTEAPRIKDNV</sequence>
<evidence type="ECO:0000256" key="1">
    <source>
        <dbReference type="ARBA" id="ARBA00004127"/>
    </source>
</evidence>
<feature type="transmembrane region" description="Helical" evidence="9">
    <location>
        <begin position="316"/>
        <end position="336"/>
    </location>
</feature>
<evidence type="ECO:0000256" key="5">
    <source>
        <dbReference type="ARBA" id="ARBA00022967"/>
    </source>
</evidence>
<feature type="transmembrane region" description="Helical" evidence="9">
    <location>
        <begin position="256"/>
        <end position="274"/>
    </location>
</feature>
<reference evidence="11 12" key="1">
    <citation type="submission" date="2016-10" db="EMBL/GenBank/DDBJ databases">
        <authorList>
            <person name="de Groot N.N."/>
        </authorList>
    </citation>
    <scope>NUCLEOTIDE SEQUENCE [LARGE SCALE GENOMIC DNA]</scope>
    <source>
        <strain evidence="11 12">DSM 43019</strain>
    </source>
</reference>
<dbReference type="NCBIfam" id="NF001952">
    <property type="entry name" value="PRK00733.1-4"/>
    <property type="match status" value="1"/>
</dbReference>
<keyword evidence="9" id="KW-1003">Cell membrane</keyword>
<keyword evidence="12" id="KW-1185">Reference proteome</keyword>
<dbReference type="OrthoDB" id="9808652at2"/>
<dbReference type="GO" id="GO:0012505">
    <property type="term" value="C:endomembrane system"/>
    <property type="evidence" value="ECO:0007669"/>
    <property type="project" value="UniProtKB-SubCell"/>
</dbReference>
<keyword evidence="2 9" id="KW-0813">Transport</keyword>
<evidence type="ECO:0000256" key="4">
    <source>
        <dbReference type="ARBA" id="ARBA00022842"/>
    </source>
</evidence>
<keyword evidence="8 9" id="KW-0472">Membrane</keyword>
<keyword evidence="6 9" id="KW-1133">Transmembrane helix</keyword>
<accession>A0A1I2K2Q7</accession>
<feature type="site" description="Determinant of potassium independence" evidence="9">
    <location>
        <position position="503"/>
    </location>
</feature>